<sequence>MLRWACGWTRPDRVRNEDIRSAMQTDPIQLKVREHRLRWYGHVLRRPQDHPIRTAMDFEAQGLFNTNQLNSEDYLRLAWTQGI</sequence>
<evidence type="ECO:0000313" key="2">
    <source>
        <dbReference type="Proteomes" id="UP000230423"/>
    </source>
</evidence>
<dbReference type="AlphaFoldDB" id="A0A2G9ULJ2"/>
<accession>A0A2G9ULJ2</accession>
<proteinExistence type="predicted"/>
<evidence type="ECO:0000313" key="1">
    <source>
        <dbReference type="EMBL" id="PIO71128.1"/>
    </source>
</evidence>
<dbReference type="EMBL" id="KZ346045">
    <property type="protein sequence ID" value="PIO71128.1"/>
    <property type="molecule type" value="Genomic_DNA"/>
</dbReference>
<protein>
    <submittedName>
        <fullName evidence="1">Uncharacterized protein</fullName>
    </submittedName>
</protein>
<organism evidence="1 2">
    <name type="scientific">Teladorsagia circumcincta</name>
    <name type="common">Brown stomach worm</name>
    <name type="synonym">Ostertagia circumcincta</name>
    <dbReference type="NCBI Taxonomy" id="45464"/>
    <lineage>
        <taxon>Eukaryota</taxon>
        <taxon>Metazoa</taxon>
        <taxon>Ecdysozoa</taxon>
        <taxon>Nematoda</taxon>
        <taxon>Chromadorea</taxon>
        <taxon>Rhabditida</taxon>
        <taxon>Rhabditina</taxon>
        <taxon>Rhabditomorpha</taxon>
        <taxon>Strongyloidea</taxon>
        <taxon>Trichostrongylidae</taxon>
        <taxon>Teladorsagia</taxon>
    </lineage>
</organism>
<dbReference type="OrthoDB" id="5794356at2759"/>
<gene>
    <name evidence="1" type="ORF">TELCIR_06981</name>
</gene>
<name>A0A2G9ULJ2_TELCI</name>
<reference evidence="1 2" key="1">
    <citation type="submission" date="2015-09" db="EMBL/GenBank/DDBJ databases">
        <title>Draft genome of the parasitic nematode Teladorsagia circumcincta isolate WARC Sus (inbred).</title>
        <authorList>
            <person name="Mitreva M."/>
        </authorList>
    </citation>
    <scope>NUCLEOTIDE SEQUENCE [LARGE SCALE GENOMIC DNA]</scope>
    <source>
        <strain evidence="1 2">S</strain>
    </source>
</reference>
<keyword evidence="2" id="KW-1185">Reference proteome</keyword>
<dbReference type="Proteomes" id="UP000230423">
    <property type="component" value="Unassembled WGS sequence"/>
</dbReference>